<dbReference type="Pfam" id="PF12697">
    <property type="entry name" value="Abhydrolase_6"/>
    <property type="match status" value="1"/>
</dbReference>
<reference evidence="2" key="1">
    <citation type="submission" date="2022-08" db="EMBL/GenBank/DDBJ databases">
        <title>Complete genome sequence of Mycoplasma molare type strain H 542.</title>
        <authorList>
            <person name="Spergser J."/>
        </authorList>
    </citation>
    <scope>NUCLEOTIDE SEQUENCE</scope>
    <source>
        <strain evidence="2">H 542</strain>
    </source>
</reference>
<evidence type="ECO:0000259" key="1">
    <source>
        <dbReference type="Pfam" id="PF12697"/>
    </source>
</evidence>
<dbReference type="PANTHER" id="PTHR43139:SF52">
    <property type="entry name" value="SI:DKEY-122A22.2"/>
    <property type="match status" value="1"/>
</dbReference>
<dbReference type="Proteomes" id="UP001058364">
    <property type="component" value="Chromosome"/>
</dbReference>
<proteinExistence type="predicted"/>
<dbReference type="InterPro" id="IPR000073">
    <property type="entry name" value="AB_hydrolase_1"/>
</dbReference>
<keyword evidence="2" id="KW-0378">Hydrolase</keyword>
<dbReference type="InterPro" id="IPR029058">
    <property type="entry name" value="AB_hydrolase_fold"/>
</dbReference>
<dbReference type="RefSeq" id="WP_036450380.1">
    <property type="nucleotide sequence ID" value="NZ_CP103423.1"/>
</dbReference>
<sequence length="274" mass="31697">MEKKKINLLNEEIIYVEENTGKPKVLFLHGFNSSYNFANQVYRLENRNYDIVAFDFPGCGESSNNNEISVELYQKISEEFIKQTNINFDLVIGHSLGGASALYLLNKNYVKKALLAAPINYNILNTIAKETINQSIERLQKWLLPSNIEDATDSSNNLVYKEKNNYKKNISKIASVFLKLSQNKEKYFAKIVRHQIINPEFLKKEIKNLYKENKDYEFITGINDLFVPFLSVAKIANEYNKNIIGIKDCGHALFFEKPQEINDKINSLVYQLNE</sequence>
<name>A0ABY5TX84_9BACT</name>
<evidence type="ECO:0000313" key="3">
    <source>
        <dbReference type="Proteomes" id="UP001058364"/>
    </source>
</evidence>
<dbReference type="PRINTS" id="PR00111">
    <property type="entry name" value="ABHYDROLASE"/>
</dbReference>
<feature type="domain" description="AB hydrolase-1" evidence="1">
    <location>
        <begin position="25"/>
        <end position="263"/>
    </location>
</feature>
<organism evidence="2 3">
    <name type="scientific">Mesomycoplasma molare</name>
    <dbReference type="NCBI Taxonomy" id="171288"/>
    <lineage>
        <taxon>Bacteria</taxon>
        <taxon>Bacillati</taxon>
        <taxon>Mycoplasmatota</taxon>
        <taxon>Mycoplasmoidales</taxon>
        <taxon>Metamycoplasmataceae</taxon>
        <taxon>Mesomycoplasma</taxon>
    </lineage>
</organism>
<dbReference type="SUPFAM" id="SSF53474">
    <property type="entry name" value="alpha/beta-Hydrolases"/>
    <property type="match status" value="1"/>
</dbReference>
<protein>
    <submittedName>
        <fullName evidence="2">Alpha/beta hydrolase</fullName>
    </submittedName>
</protein>
<gene>
    <name evidence="2" type="ORF">NX772_03890</name>
</gene>
<keyword evidence="3" id="KW-1185">Reference proteome</keyword>
<dbReference type="EMBL" id="CP103423">
    <property type="protein sequence ID" value="UWD34196.1"/>
    <property type="molecule type" value="Genomic_DNA"/>
</dbReference>
<accession>A0ABY5TX84</accession>
<dbReference type="PANTHER" id="PTHR43139">
    <property type="entry name" value="SI:DKEY-122A22.2"/>
    <property type="match status" value="1"/>
</dbReference>
<dbReference type="Gene3D" id="3.40.50.1820">
    <property type="entry name" value="alpha/beta hydrolase"/>
    <property type="match status" value="1"/>
</dbReference>
<dbReference type="GO" id="GO:0016787">
    <property type="term" value="F:hydrolase activity"/>
    <property type="evidence" value="ECO:0007669"/>
    <property type="project" value="UniProtKB-KW"/>
</dbReference>
<dbReference type="InterPro" id="IPR052370">
    <property type="entry name" value="Meta-cleavage_hydrolase"/>
</dbReference>
<evidence type="ECO:0000313" key="2">
    <source>
        <dbReference type="EMBL" id="UWD34196.1"/>
    </source>
</evidence>